<dbReference type="Gene3D" id="2.60.120.40">
    <property type="match status" value="1"/>
</dbReference>
<evidence type="ECO:0000256" key="1">
    <source>
        <dbReference type="ARBA" id="ARBA00022737"/>
    </source>
</evidence>
<dbReference type="PANTHER" id="PTHR37456:SF3">
    <property type="entry name" value="COLLAGEN ALPHA-1(XXV) CHAIN"/>
    <property type="match status" value="1"/>
</dbReference>
<dbReference type="InterPro" id="IPR008983">
    <property type="entry name" value="Tumour_necrosis_fac-like_dom"/>
</dbReference>
<evidence type="ECO:0000313" key="4">
    <source>
        <dbReference type="EMBL" id="ABY42627.1"/>
    </source>
</evidence>
<sequence>MNNKNRGKVFFGNDCCEVRACSFINISKSELKEFIKILQALGQNIKDIFQNPSQSNIDKLIATLDNLQKSLKCLDLSPAQEKIGTSIITHLLTILKTKPFSCGALYVELQSLLNFLLYIAKLFKVNYCTIDKLIKLIIEIQTILVKYGSGCLGGGATGATGPQGLRGVTGATGATGPQGLRGVTGATGATGPQGLRGATGATGATGPQGLRGATGATGTTGPQGLRGVTGATGATGPQGLRGVTGATGATGPQGLRGVTGATGATGPQGLRGVTGATGATGPQGLRGVTGATGATGPQGLRGVTGATGATGPQGLRGVTGATGATGATGPQGLRGATGPSGKPLPVTIAAIGNSNPQTISPGTNIQFNQVFELNNLIFNDTSDTLTILETGVYDISFSASTTFPGSSPFGFGISFNGQPPTRNFSTNVIGSAVSFSTIVTLTAGTTISVQPTVNTISIPNTGDTTATLSVFRIY</sequence>
<dbReference type="eggNOG" id="COG5295">
    <property type="taxonomic scope" value="Bacteria"/>
</dbReference>
<dbReference type="InterPro" id="IPR008160">
    <property type="entry name" value="Collagen"/>
</dbReference>
<reference evidence="4 5" key="1">
    <citation type="journal article" date="2008" name="Chem. Biol. Interact.">
        <title>Extending the Bacillus cereus group genomics to putative food-borne pathogens of different toxicity.</title>
        <authorList>
            <person name="Lapidus A."/>
            <person name="Goltsman E."/>
            <person name="Auger S."/>
            <person name="Galleron N."/>
            <person name="Segurens B."/>
            <person name="Dossat C."/>
            <person name="Land M.L."/>
            <person name="Broussolle V."/>
            <person name="Brillard J."/>
            <person name="Guinebretiere M.H."/>
            <person name="Sanchis V."/>
            <person name="Nguen-The C."/>
            <person name="Lereclus D."/>
            <person name="Richardson P."/>
            <person name="Wincker P."/>
            <person name="Weissenbach J."/>
            <person name="Ehrlich S.D."/>
            <person name="Sorokin A."/>
        </authorList>
    </citation>
    <scope>NUCLEOTIDE SEQUENCE [LARGE SCALE GENOMIC DNA]</scope>
    <source>
        <strain evidence="4 5">KBAB4</strain>
    </source>
</reference>
<name>A9VLM5_BACMK</name>
<dbReference type="KEGG" id="bwe:BcerKBAB4_1380"/>
<protein>
    <submittedName>
        <fullName evidence="4">Collagen triple helix repeat</fullName>
    </submittedName>
</protein>
<proteinExistence type="predicted"/>
<gene>
    <name evidence="4" type="ordered locus">BcerKBAB4_1380</name>
</gene>
<keyword evidence="4" id="KW-0176">Collagen</keyword>
<organism evidence="4 5">
    <name type="scientific">Bacillus mycoides (strain KBAB4)</name>
    <name type="common">Bacillus weihenstephanensis</name>
    <dbReference type="NCBI Taxonomy" id="315730"/>
    <lineage>
        <taxon>Bacteria</taxon>
        <taxon>Bacillati</taxon>
        <taxon>Bacillota</taxon>
        <taxon>Bacilli</taxon>
        <taxon>Bacillales</taxon>
        <taxon>Bacillaceae</taxon>
        <taxon>Bacillus</taxon>
        <taxon>Bacillus cereus group</taxon>
    </lineage>
</organism>
<dbReference type="NCBIfam" id="NF033172">
    <property type="entry name" value="N_to_GlyXaaXaa"/>
    <property type="match status" value="1"/>
</dbReference>
<evidence type="ECO:0000313" key="5">
    <source>
        <dbReference type="Proteomes" id="UP000002154"/>
    </source>
</evidence>
<dbReference type="InterPro" id="IPR050938">
    <property type="entry name" value="Collagen_Structural_Proteins"/>
</dbReference>
<dbReference type="AlphaFoldDB" id="A9VLM5"/>
<dbReference type="Pfam" id="PF18573">
    <property type="entry name" value="BclA_C"/>
    <property type="match status" value="1"/>
</dbReference>
<dbReference type="PANTHER" id="PTHR37456">
    <property type="entry name" value="SI:CH211-266K2.1"/>
    <property type="match status" value="1"/>
</dbReference>
<feature type="region of interest" description="Disordered" evidence="2">
    <location>
        <begin position="167"/>
        <end position="340"/>
    </location>
</feature>
<dbReference type="Proteomes" id="UP000002154">
    <property type="component" value="Chromosome"/>
</dbReference>
<feature type="domain" description="BclA C-terminal" evidence="3">
    <location>
        <begin position="361"/>
        <end position="473"/>
    </location>
</feature>
<evidence type="ECO:0000259" key="3">
    <source>
        <dbReference type="Pfam" id="PF18573"/>
    </source>
</evidence>
<keyword evidence="1" id="KW-0677">Repeat</keyword>
<accession>A9VLM5</accession>
<dbReference type="NCBIfam" id="NF033147">
    <property type="entry name" value="GXX_rpt_CTERM"/>
    <property type="match status" value="1"/>
</dbReference>
<evidence type="ECO:0000256" key="2">
    <source>
        <dbReference type="SAM" id="MobiDB-lite"/>
    </source>
</evidence>
<dbReference type="Pfam" id="PF01391">
    <property type="entry name" value="Collagen"/>
    <property type="match status" value="2"/>
</dbReference>
<dbReference type="InterPro" id="IPR048009">
    <property type="entry name" value="NGRR_dom"/>
</dbReference>
<dbReference type="HOGENOM" id="CLU_007306_1_0_9"/>
<dbReference type="RefSeq" id="WP_012260626.1">
    <property type="nucleotide sequence ID" value="NC_010184.1"/>
</dbReference>
<dbReference type="EMBL" id="CP000903">
    <property type="protein sequence ID" value="ABY42627.1"/>
    <property type="molecule type" value="Genomic_DNA"/>
</dbReference>
<dbReference type="InterPro" id="IPR041415">
    <property type="entry name" value="BclA_C"/>
</dbReference>
<feature type="compositionally biased region" description="Low complexity" evidence="2">
    <location>
        <begin position="319"/>
        <end position="328"/>
    </location>
</feature>